<feature type="region of interest" description="Disordered" evidence="14">
    <location>
        <begin position="1377"/>
        <end position="1397"/>
    </location>
</feature>
<dbReference type="PROSITE" id="PS51117">
    <property type="entry name" value="LAMININ_NTER"/>
    <property type="match status" value="1"/>
</dbReference>
<feature type="disulfide bond" evidence="12">
    <location>
        <begin position="685"/>
        <end position="697"/>
    </location>
</feature>
<gene>
    <name evidence="19" type="ORF">F2P81_006611</name>
</gene>
<dbReference type="GO" id="GO:0009887">
    <property type="term" value="P:animal organ morphogenesis"/>
    <property type="evidence" value="ECO:0007669"/>
    <property type="project" value="TreeGrafter"/>
</dbReference>
<reference evidence="19 20" key="1">
    <citation type="submission" date="2019-06" db="EMBL/GenBank/DDBJ databases">
        <title>Draft genomes of female and male turbot (Scophthalmus maximus).</title>
        <authorList>
            <person name="Xu H."/>
            <person name="Xu X.-W."/>
            <person name="Shao C."/>
            <person name="Chen S."/>
        </authorList>
    </citation>
    <scope>NUCLEOTIDE SEQUENCE [LARGE SCALE GENOMIC DNA]</scope>
    <source>
        <strain evidence="19">Ysfricsl-2016a</strain>
        <tissue evidence="19">Blood</tissue>
    </source>
</reference>
<dbReference type="PANTHER" id="PTHR10574:SF279">
    <property type="entry name" value="LAMININ SUBUNIT BETA 4"/>
    <property type="match status" value="1"/>
</dbReference>
<evidence type="ECO:0000256" key="10">
    <source>
        <dbReference type="ARBA" id="ARBA00023180"/>
    </source>
</evidence>
<dbReference type="Gene3D" id="2.60.120.260">
    <property type="entry name" value="Galactose-binding domain-like"/>
    <property type="match status" value="1"/>
</dbReference>
<feature type="disulfide bond" evidence="12">
    <location>
        <begin position="934"/>
        <end position="943"/>
    </location>
</feature>
<dbReference type="InterPro" id="IPR056863">
    <property type="entry name" value="LMN_ATRN_NET-like_EGF"/>
</dbReference>
<feature type="disulfide bond" evidence="12">
    <location>
        <begin position="946"/>
        <end position="960"/>
    </location>
</feature>
<feature type="disulfide bond" evidence="12">
    <location>
        <begin position="422"/>
        <end position="431"/>
    </location>
</feature>
<feature type="disulfide bond" evidence="12">
    <location>
        <begin position="913"/>
        <end position="925"/>
    </location>
</feature>
<feature type="disulfide bond" evidence="12">
    <location>
        <begin position="706"/>
        <end position="715"/>
    </location>
</feature>
<feature type="domain" description="Laminin N-terminal" evidence="18">
    <location>
        <begin position="30"/>
        <end position="269"/>
    </location>
</feature>
<keyword evidence="8 13" id="KW-0175">Coiled coil</keyword>
<feature type="domain" description="Laminin EGF-like" evidence="16">
    <location>
        <begin position="337"/>
        <end position="399"/>
    </location>
</feature>
<dbReference type="Pfam" id="PF00053">
    <property type="entry name" value="EGF_laminin"/>
    <property type="match status" value="8"/>
</dbReference>
<dbReference type="Pfam" id="PF23219">
    <property type="entry name" value="LAMB1"/>
    <property type="match status" value="1"/>
</dbReference>
<feature type="disulfide bond" evidence="12">
    <location>
        <begin position="302"/>
        <end position="311"/>
    </location>
</feature>
<evidence type="ECO:0000256" key="2">
    <source>
        <dbReference type="ARBA" id="ARBA00022525"/>
    </source>
</evidence>
<evidence type="ECO:0000256" key="11">
    <source>
        <dbReference type="ARBA" id="ARBA00023292"/>
    </source>
</evidence>
<evidence type="ECO:0000256" key="6">
    <source>
        <dbReference type="ARBA" id="ARBA00022869"/>
    </source>
</evidence>
<dbReference type="InterPro" id="IPR056558">
    <property type="entry name" value="LAMB1-4_helical"/>
</dbReference>
<dbReference type="Gene3D" id="2.10.25.10">
    <property type="entry name" value="Laminin"/>
    <property type="match status" value="6"/>
</dbReference>
<dbReference type="SUPFAM" id="SSF57196">
    <property type="entry name" value="EGF/Laminin"/>
    <property type="match status" value="7"/>
</dbReference>
<dbReference type="Gene3D" id="1.10.287.950">
    <property type="entry name" value="Methyl-accepting chemotaxis protein"/>
    <property type="match status" value="1"/>
</dbReference>
<dbReference type="InterPro" id="IPR008211">
    <property type="entry name" value="Laminin_N"/>
</dbReference>
<feature type="region of interest" description="Disordered" evidence="14">
    <location>
        <begin position="1452"/>
        <end position="1600"/>
    </location>
</feature>
<feature type="disulfide bond" evidence="12">
    <location>
        <begin position="798"/>
        <end position="807"/>
    </location>
</feature>
<feature type="domain" description="Laminin IV type B" evidence="17">
    <location>
        <begin position="460"/>
        <end position="679"/>
    </location>
</feature>
<dbReference type="FunFam" id="2.10.25.10:FF:000135">
    <property type="entry name" value="Laminin subunit beta 4"/>
    <property type="match status" value="1"/>
</dbReference>
<dbReference type="SUPFAM" id="SSF58104">
    <property type="entry name" value="Methyl-accepting chemotaxis protein (MCP) signaling domain"/>
    <property type="match status" value="1"/>
</dbReference>
<evidence type="ECO:0008006" key="21">
    <source>
        <dbReference type="Google" id="ProtNLM"/>
    </source>
</evidence>
<comment type="caution">
    <text evidence="12">Lacks conserved residue(s) required for the propagation of feature annotation.</text>
</comment>
<dbReference type="GO" id="GO:0009888">
    <property type="term" value="P:tissue development"/>
    <property type="evidence" value="ECO:0007669"/>
    <property type="project" value="TreeGrafter"/>
</dbReference>
<dbReference type="InterPro" id="IPR013015">
    <property type="entry name" value="Laminin_IV_B"/>
</dbReference>
<evidence type="ECO:0000256" key="12">
    <source>
        <dbReference type="PROSITE-ProRule" id="PRU00460"/>
    </source>
</evidence>
<feature type="domain" description="Laminin EGF-like" evidence="16">
    <location>
        <begin position="400"/>
        <end position="451"/>
    </location>
</feature>
<dbReference type="PROSITE" id="PS01248">
    <property type="entry name" value="EGF_LAM_1"/>
    <property type="match status" value="4"/>
</dbReference>
<dbReference type="SMART" id="SM00180">
    <property type="entry name" value="EGF_Lam"/>
    <property type="match status" value="9"/>
</dbReference>
<keyword evidence="5" id="KW-0677">Repeat</keyword>
<dbReference type="Pfam" id="PF24973">
    <property type="entry name" value="EGF_LMN_ATRN"/>
    <property type="match status" value="1"/>
</dbReference>
<feature type="coiled-coil region" evidence="13">
    <location>
        <begin position="1173"/>
        <end position="1211"/>
    </location>
</feature>
<evidence type="ECO:0000259" key="16">
    <source>
        <dbReference type="PROSITE" id="PS50027"/>
    </source>
</evidence>
<sequence>MRQYNMILIFTLLLPVTQLQDPQELQDQCPVSSCSPQLGDLMLGRAAQLSASSTCGLDGPHNYCIIGYLEEEKKCFTCDSRLSYNHYNNQNSHRIENIITTFDPERKTKWWQSENGVHQVSIQLDLETVFQFSHLVLSFKSFRPAAMLVERSKDFGRTWKVFRYFAEDCSLHFPSASNEPADSVDDIICDSRYSGSEPSTDGEVVLKALDPVFEIQNPYAPNIQDLITLTNIRVNFTRLFTLGDTLSRRRRNPQNKYYYALYNMVVRGSCFCNGHASRCTPVARRQGEVFTGTNMVHGRCVCQHNTAGDNCERCQDFHHDAPWRPGGGDTVVVCRRCNCHGHSDSCHFDAVRFQATGGVSGGVCDSCRHDRMGPQCELCRPFLYRDPQKVTDDPHACRPCDCDAAGSHGGGLCDAQTGQCHCKENVEGRRCDRCKRGFFGLRVDDPAGCHVCRCHVMGSVGSCDQLTGSCECDNLASGPLCDRCLLTGIPLDPGHALQIIPRQRTHDRPITWTGLGLVRVLEGAGLRFTVDNLPSSSDYQLVIRYETESPSDWLASVSIIMMSPGDGGCSSNPTGSETLTLPGNSRARVLDSAVCLNTGGRYFVDVIFNKQSESDGSFVLIDSMGLIPRVESIHSFCSQTDLESFQRFGCVGLAAELDTQDSLPQLCEGLIKSTSARIHNGAVLCRCNVVGSLGPSCTKLGGFCECKQNVIGRCCDTCAPMTFGFGPDGCKPCGCDPGGSVSELCDQVRGPRCDRCSPGFYGDLTLPGASCAECPCNNNIDPDDRDACDSLTGECLRCRHDTIGPGCQSCRPGYYGNALVQNCKECSCDRRGTEVTRCPLGSSCFCDARTGQCPCRTGVVGVLCDDCEDGYWNLDGPSGCQPCSCDPVNSFSNICHKIRVVFILINHILPSACDCNLEGTERPSCDPETGECLCRTGVSGIFCDECSLGYSSAFPACEDCHPCTAVWAESVTDVQRAAQTMRTFIPRHGDDLRPGVDRYRQRLSQMHSELDGLTNLTGRSLSKLDKGEKLCVRIGKLKEAIDPNMILIDPSPLLNTEIDNIRLEFKKLLDSLKEKMIEDPYDEDDDEEEENMEVPPLLLGSVHPLLLGFVVELLDEIQKLRQSFLSDENKVKTSHEALENSMDTRQEVKQKLSLCSSRGNLVPLEKKIKELSVVDLNRKINNAKQVAQDTKDQAKNSEDRIHDRLDSFEREKNQTKELIRQTKHYLMGQCSDEMVSPEDIEKMARAVLDIQLPQSPAQIRSMITEINNLLFNTTHLQHDLRNLEEHTKTAHDLLQTAHKLRDQTKQTDVTEIRRDIYDAEKAQDKANNDLETASRDRDMTKDQIQDIKDKVDELETKLMNRRPEGLQNEIDGLKKKTEQNEEMARQAAETASHATDTDKDLDDVIKLFEGLNQRNSNQLVQSEAGERLKKIVEEAENMKRQVDDKLRQIQEVCSLRDQTRDPRPDPRDPRPDPRDPRPDPRDPRPDPRDPRPDPRDPRPDPRDPRPETRSKRPETRDQIQKTRDETQETRDQIQETRDQIQETRDQIQETRDQIQETRDQIQKTRDQIQETRDQIQKTRDQIQETRDLQHAAASTCSAFR</sequence>
<dbReference type="EMBL" id="VEVO01000006">
    <property type="protein sequence ID" value="KAF0040713.1"/>
    <property type="molecule type" value="Genomic_DNA"/>
</dbReference>
<dbReference type="GO" id="GO:0005604">
    <property type="term" value="C:basement membrane"/>
    <property type="evidence" value="ECO:0007669"/>
    <property type="project" value="UniProtKB-SubCell"/>
</dbReference>
<feature type="region of interest" description="Disordered" evidence="14">
    <location>
        <begin position="1323"/>
        <end position="1343"/>
    </location>
</feature>
<evidence type="ECO:0000256" key="13">
    <source>
        <dbReference type="SAM" id="Coils"/>
    </source>
</evidence>
<feature type="domain" description="Laminin EGF-like" evidence="16">
    <location>
        <begin position="913"/>
        <end position="962"/>
    </location>
</feature>
<evidence type="ECO:0000259" key="18">
    <source>
        <dbReference type="PROSITE" id="PS51117"/>
    </source>
</evidence>
<evidence type="ECO:0000313" key="19">
    <source>
        <dbReference type="EMBL" id="KAF0040713.1"/>
    </source>
</evidence>
<feature type="disulfide bond" evidence="12">
    <location>
        <begin position="367"/>
        <end position="376"/>
    </location>
</feature>
<protein>
    <recommendedName>
        <fullName evidence="21">Laminin subunit beta-4-like</fullName>
    </recommendedName>
</protein>
<dbReference type="GO" id="GO:0007155">
    <property type="term" value="P:cell adhesion"/>
    <property type="evidence" value="ECO:0007669"/>
    <property type="project" value="UniProtKB-KW"/>
</dbReference>
<keyword evidence="2" id="KW-0964">Secreted</keyword>
<dbReference type="Pfam" id="PF24999">
    <property type="entry name" value="LAMB4"/>
    <property type="match status" value="1"/>
</dbReference>
<dbReference type="CDD" id="cd00055">
    <property type="entry name" value="EGF_Lam"/>
    <property type="match status" value="9"/>
</dbReference>
<proteinExistence type="predicted"/>
<dbReference type="InterPro" id="IPR050440">
    <property type="entry name" value="Laminin/Netrin_ECM"/>
</dbReference>
<dbReference type="Gene3D" id="2.170.300.10">
    <property type="entry name" value="Tie2 ligand-binding domain superfamily"/>
    <property type="match status" value="1"/>
</dbReference>
<evidence type="ECO:0000256" key="9">
    <source>
        <dbReference type="ARBA" id="ARBA00023157"/>
    </source>
</evidence>
<comment type="subcellular location">
    <subcellularLocation>
        <location evidence="1">Secreted</location>
        <location evidence="1">Extracellular space</location>
        <location evidence="1">Extracellular matrix</location>
        <location evidence="1">Basement membrane</location>
    </subcellularLocation>
</comment>
<evidence type="ECO:0000256" key="3">
    <source>
        <dbReference type="ARBA" id="ARBA00022530"/>
    </source>
</evidence>
<dbReference type="InterPro" id="IPR056860">
    <property type="entry name" value="LAMB4_dom"/>
</dbReference>
<evidence type="ECO:0000256" key="1">
    <source>
        <dbReference type="ARBA" id="ARBA00004302"/>
    </source>
</evidence>
<keyword evidence="7" id="KW-0130">Cell adhesion</keyword>
<dbReference type="PROSITE" id="PS50027">
    <property type="entry name" value="EGF_LAM_2"/>
    <property type="match status" value="7"/>
</dbReference>
<keyword evidence="11 12" id="KW-0424">Laminin EGF-like domain</keyword>
<dbReference type="SMART" id="SM00136">
    <property type="entry name" value="LamNT"/>
    <property type="match status" value="1"/>
</dbReference>
<dbReference type="FunFam" id="2.60.120.260:FF:000010">
    <property type="entry name" value="Laminin subunit beta 1"/>
    <property type="match status" value="1"/>
</dbReference>
<keyword evidence="9 12" id="KW-1015">Disulfide bond</keyword>
<feature type="domain" description="Laminin EGF-like" evidence="16">
    <location>
        <begin position="774"/>
        <end position="825"/>
    </location>
</feature>
<feature type="domain" description="Laminin EGF-like" evidence="16">
    <location>
        <begin position="270"/>
        <end position="336"/>
    </location>
</feature>
<evidence type="ECO:0000256" key="5">
    <source>
        <dbReference type="ARBA" id="ARBA00022737"/>
    </source>
</evidence>
<feature type="domain" description="Laminin EGF-like" evidence="16">
    <location>
        <begin position="826"/>
        <end position="882"/>
    </location>
</feature>
<feature type="domain" description="Laminin EGF-like" evidence="16">
    <location>
        <begin position="685"/>
        <end position="732"/>
    </location>
</feature>
<dbReference type="FunFam" id="2.10.25.10:FF:000130">
    <property type="entry name" value="Laminin subunit beta 1"/>
    <property type="match status" value="1"/>
</dbReference>
<keyword evidence="10" id="KW-0325">Glycoprotein</keyword>
<comment type="caution">
    <text evidence="19">The sequence shown here is derived from an EMBL/GenBank/DDBJ whole genome shotgun (WGS) entry which is preliminary data.</text>
</comment>
<name>A0A6A4T3N1_SCOMX</name>
<dbReference type="FunFam" id="2.10.25.10:FF:000084">
    <property type="entry name" value="Laminin subunit alpha 3"/>
    <property type="match status" value="1"/>
</dbReference>
<evidence type="ECO:0000256" key="4">
    <source>
        <dbReference type="ARBA" id="ARBA00022729"/>
    </source>
</evidence>
<evidence type="ECO:0000256" key="7">
    <source>
        <dbReference type="ARBA" id="ARBA00022889"/>
    </source>
</evidence>
<dbReference type="PANTHER" id="PTHR10574">
    <property type="entry name" value="NETRIN/LAMININ-RELATED"/>
    <property type="match status" value="1"/>
</dbReference>
<dbReference type="Pfam" id="PF21199">
    <property type="entry name" value="LAMININ_IV_B"/>
    <property type="match status" value="1"/>
</dbReference>
<feature type="chain" id="PRO_5025329950" description="Laminin subunit beta-4-like" evidence="15">
    <location>
        <begin position="20"/>
        <end position="1600"/>
    </location>
</feature>
<feature type="compositionally biased region" description="Basic and acidic residues" evidence="14">
    <location>
        <begin position="1457"/>
        <end position="1589"/>
    </location>
</feature>
<organism evidence="19 20">
    <name type="scientific">Scophthalmus maximus</name>
    <name type="common">Turbot</name>
    <name type="synonym">Psetta maxima</name>
    <dbReference type="NCBI Taxonomy" id="52904"/>
    <lineage>
        <taxon>Eukaryota</taxon>
        <taxon>Metazoa</taxon>
        <taxon>Chordata</taxon>
        <taxon>Craniata</taxon>
        <taxon>Vertebrata</taxon>
        <taxon>Euteleostomi</taxon>
        <taxon>Actinopterygii</taxon>
        <taxon>Neopterygii</taxon>
        <taxon>Teleostei</taxon>
        <taxon>Neoteleostei</taxon>
        <taxon>Acanthomorphata</taxon>
        <taxon>Carangaria</taxon>
        <taxon>Pleuronectiformes</taxon>
        <taxon>Pleuronectoidei</taxon>
        <taxon>Scophthalmidae</taxon>
        <taxon>Scophthalmus</taxon>
    </lineage>
</organism>
<evidence type="ECO:0000256" key="15">
    <source>
        <dbReference type="SAM" id="SignalP"/>
    </source>
</evidence>
<feature type="disulfide bond" evidence="12">
    <location>
        <begin position="687"/>
        <end position="704"/>
    </location>
</feature>
<keyword evidence="4 15" id="KW-0732">Signal</keyword>
<dbReference type="Pfam" id="PF00055">
    <property type="entry name" value="Laminin_N"/>
    <property type="match status" value="1"/>
</dbReference>
<dbReference type="InterPro" id="IPR002049">
    <property type="entry name" value="LE_dom"/>
</dbReference>
<evidence type="ECO:0000256" key="14">
    <source>
        <dbReference type="SAM" id="MobiDB-lite"/>
    </source>
</evidence>
<dbReference type="Proteomes" id="UP000438429">
    <property type="component" value="Unassembled WGS sequence"/>
</dbReference>
<dbReference type="PROSITE" id="PS51116">
    <property type="entry name" value="LAMININ_IVB"/>
    <property type="match status" value="1"/>
</dbReference>
<evidence type="ECO:0000259" key="17">
    <source>
        <dbReference type="PROSITE" id="PS51116"/>
    </source>
</evidence>
<accession>A0A6A4T3N1</accession>
<feature type="signal peptide" evidence="15">
    <location>
        <begin position="1"/>
        <end position="19"/>
    </location>
</feature>
<keyword evidence="3" id="KW-0272">Extracellular matrix</keyword>
<feature type="coiled-coil region" evidence="13">
    <location>
        <begin position="1421"/>
        <end position="1452"/>
    </location>
</feature>
<dbReference type="PRINTS" id="PR00011">
    <property type="entry name" value="EGFLAMININ"/>
</dbReference>
<keyword evidence="6" id="KW-0084">Basement membrane</keyword>
<dbReference type="FunFam" id="2.170.300.10:FF:000001">
    <property type="entry name" value="Laminin subunit beta-1"/>
    <property type="match status" value="1"/>
</dbReference>
<evidence type="ECO:0000313" key="20">
    <source>
        <dbReference type="Proteomes" id="UP000438429"/>
    </source>
</evidence>
<evidence type="ECO:0000256" key="8">
    <source>
        <dbReference type="ARBA" id="ARBA00023054"/>
    </source>
</evidence>
<feature type="disulfide bond" evidence="12">
    <location>
        <begin position="915"/>
        <end position="932"/>
    </location>
</feature>
<feature type="disulfide bond" evidence="12">
    <location>
        <begin position="855"/>
        <end position="864"/>
    </location>
</feature>